<gene>
    <name evidence="2" type="ordered locus">B005_2245</name>
</gene>
<accession>J7LI78</accession>
<protein>
    <submittedName>
        <fullName evidence="2">Uncharacterized protein</fullName>
    </submittedName>
</protein>
<evidence type="ECO:0000313" key="2">
    <source>
        <dbReference type="EMBL" id="AFR10624.1"/>
    </source>
</evidence>
<dbReference type="EMBL" id="CP003788">
    <property type="protein sequence ID" value="AFR10624.1"/>
    <property type="molecule type" value="Genomic_DNA"/>
</dbReference>
<dbReference type="AlphaFoldDB" id="J7LI78"/>
<organism evidence="2 3">
    <name type="scientific">Nocardiopsis alba (strain ATCC BAA-2165 / BE74)</name>
    <dbReference type="NCBI Taxonomy" id="1205910"/>
    <lineage>
        <taxon>Bacteria</taxon>
        <taxon>Bacillati</taxon>
        <taxon>Actinomycetota</taxon>
        <taxon>Actinomycetes</taxon>
        <taxon>Streptosporangiales</taxon>
        <taxon>Nocardiopsidaceae</taxon>
        <taxon>Nocardiopsis</taxon>
    </lineage>
</organism>
<proteinExistence type="predicted"/>
<evidence type="ECO:0000313" key="3">
    <source>
        <dbReference type="Proteomes" id="UP000003779"/>
    </source>
</evidence>
<sequence>MTGRIGSRSSPVLEGHPGEAGGRFVADVGTTRKDGRSRYEGEVFKTRSYLRE</sequence>
<name>J7LI78_NOCAA</name>
<evidence type="ECO:0000256" key="1">
    <source>
        <dbReference type="SAM" id="MobiDB-lite"/>
    </source>
</evidence>
<dbReference type="Proteomes" id="UP000003779">
    <property type="component" value="Chromosome"/>
</dbReference>
<reference evidence="3" key="2">
    <citation type="submission" date="2012-08" db="EMBL/GenBank/DDBJ databases">
        <title>Whole-genome sequence of Nocardiopsis alba strain ATCC BAA-2165 associated with honeybees.</title>
        <authorList>
            <person name="Qiao J."/>
            <person name="Chen L."/>
            <person name="Li Y."/>
            <person name="Wang J."/>
            <person name="Zhang W."/>
            <person name="Chen S."/>
        </authorList>
    </citation>
    <scope>NUCLEOTIDE SEQUENCE [LARGE SCALE GENOMIC DNA]</scope>
    <source>
        <strain evidence="3">ATCC BAA-2165 / BE74</strain>
    </source>
</reference>
<dbReference type="KEGG" id="nal:B005_2245"/>
<feature type="region of interest" description="Disordered" evidence="1">
    <location>
        <begin position="1"/>
        <end position="29"/>
    </location>
</feature>
<reference evidence="2 3" key="1">
    <citation type="journal article" date="2012" name="J. Bacteriol.">
        <title>Whole-Genome Sequence of Nocardiopsis alba Strain ATCC BAA-2165, Associated with Honeybees.</title>
        <authorList>
            <person name="Qiao J."/>
            <person name="Chen L."/>
            <person name="Li Y."/>
            <person name="Wang J."/>
            <person name="Zhang W."/>
            <person name="Chen S."/>
        </authorList>
    </citation>
    <scope>NUCLEOTIDE SEQUENCE [LARGE SCALE GENOMIC DNA]</scope>
    <source>
        <strain evidence="3">ATCC BAA-2165 / BE74</strain>
    </source>
</reference>
<dbReference type="STRING" id="1205910.B005_2245"/>
<dbReference type="HOGENOM" id="CLU_3082349_0_0_11"/>